<dbReference type="InterPro" id="IPR011010">
    <property type="entry name" value="DNA_brk_join_enz"/>
</dbReference>
<dbReference type="InterPro" id="IPR010998">
    <property type="entry name" value="Integrase_recombinase_N"/>
</dbReference>
<proteinExistence type="inferred from homology"/>
<accession>A0A1G7QRN7</accession>
<dbReference type="InterPro" id="IPR002104">
    <property type="entry name" value="Integrase_catalytic"/>
</dbReference>
<dbReference type="PANTHER" id="PTHR30629:SF2">
    <property type="entry name" value="PROPHAGE INTEGRASE INTS-RELATED"/>
    <property type="match status" value="1"/>
</dbReference>
<evidence type="ECO:0000259" key="5">
    <source>
        <dbReference type="PROSITE" id="PS51898"/>
    </source>
</evidence>
<dbReference type="InterPro" id="IPR013762">
    <property type="entry name" value="Integrase-like_cat_sf"/>
</dbReference>
<dbReference type="Proteomes" id="UP000182427">
    <property type="component" value="Chromosome I"/>
</dbReference>
<keyword evidence="4" id="KW-0233">DNA recombination</keyword>
<dbReference type="GO" id="GO:0015074">
    <property type="term" value="P:DNA integration"/>
    <property type="evidence" value="ECO:0007669"/>
    <property type="project" value="UniProtKB-KW"/>
</dbReference>
<protein>
    <submittedName>
        <fullName evidence="6">Site-specific recombinase XerD</fullName>
    </submittedName>
</protein>
<dbReference type="Pfam" id="PF00589">
    <property type="entry name" value="Phage_integrase"/>
    <property type="match status" value="1"/>
</dbReference>
<dbReference type="PANTHER" id="PTHR30629">
    <property type="entry name" value="PROPHAGE INTEGRASE"/>
    <property type="match status" value="1"/>
</dbReference>
<evidence type="ECO:0000313" key="6">
    <source>
        <dbReference type="EMBL" id="SDG01196.1"/>
    </source>
</evidence>
<keyword evidence="7" id="KW-1185">Reference proteome</keyword>
<dbReference type="PROSITE" id="PS51898">
    <property type="entry name" value="TYR_RECOMBINASE"/>
    <property type="match status" value="1"/>
</dbReference>
<keyword evidence="2" id="KW-0229">DNA integration</keyword>
<gene>
    <name evidence="6" type="ORF">SAMN05444167_3973</name>
</gene>
<dbReference type="AlphaFoldDB" id="A0A1G7QRN7"/>
<name>A0A1G7QRN7_9BACT</name>
<comment type="similarity">
    <text evidence="1">Belongs to the 'phage' integrase family.</text>
</comment>
<feature type="domain" description="Tyr recombinase" evidence="5">
    <location>
        <begin position="190"/>
        <end position="379"/>
    </location>
</feature>
<dbReference type="GO" id="GO:0006310">
    <property type="term" value="P:DNA recombination"/>
    <property type="evidence" value="ECO:0007669"/>
    <property type="project" value="UniProtKB-KW"/>
</dbReference>
<reference evidence="7" key="1">
    <citation type="submission" date="2016-10" db="EMBL/GenBank/DDBJ databases">
        <authorList>
            <person name="Varghese N."/>
            <person name="Submissions S."/>
        </authorList>
    </citation>
    <scope>NUCLEOTIDE SEQUENCE [LARGE SCALE GENOMIC DNA]</scope>
    <source>
        <strain evidence="7">GAS232</strain>
    </source>
</reference>
<evidence type="ECO:0000256" key="1">
    <source>
        <dbReference type="ARBA" id="ARBA00008857"/>
    </source>
</evidence>
<dbReference type="Gene3D" id="1.10.150.130">
    <property type="match status" value="1"/>
</dbReference>
<sequence>MNNNRNAPPFPLRRERYQSGSLKIEKRNAGVDVWVYRWREYRHDGTSTYRKKIVGPVSELRTKAAAQKAVQGLALDINAMVSAVPVSHTVAELISHYKEVELSSGRHTTRVRQVYQHNLDDLILPKWGNYRLQDVTPIAIERWLESLPYAPATKTKVKGVFGTLFRHGMRYQWASTNPIALVRCSSKRMDAPDILTPVEIRGILGELAEPARTVTMLAAITGMRRGELFGLKWEDLDVERRTIRIVRSLVDQVEGKPKTETSRKPLPMSDDLAAALNSWRDQTQYAKPSDWVFASPQSFGRLPYWPDMMLRRHILPAVKRLGIQKRIGWHTFRRTAASLLMSSGSSVKTTQELMRHATADITLELYAQAVTEDKREAQNTLSALIAGQTIPAIQGAEMVASA</sequence>
<dbReference type="InterPro" id="IPR050808">
    <property type="entry name" value="Phage_Integrase"/>
</dbReference>
<evidence type="ECO:0000256" key="4">
    <source>
        <dbReference type="ARBA" id="ARBA00023172"/>
    </source>
</evidence>
<dbReference type="OrthoDB" id="104151at2"/>
<evidence type="ECO:0000313" key="7">
    <source>
        <dbReference type="Proteomes" id="UP000182427"/>
    </source>
</evidence>
<dbReference type="GO" id="GO:0003677">
    <property type="term" value="F:DNA binding"/>
    <property type="evidence" value="ECO:0007669"/>
    <property type="project" value="UniProtKB-KW"/>
</dbReference>
<dbReference type="CDD" id="cd01189">
    <property type="entry name" value="INT_ICEBs1_C_like"/>
    <property type="match status" value="1"/>
</dbReference>
<evidence type="ECO:0000256" key="3">
    <source>
        <dbReference type="ARBA" id="ARBA00023125"/>
    </source>
</evidence>
<dbReference type="Gene3D" id="1.10.443.10">
    <property type="entry name" value="Intergrase catalytic core"/>
    <property type="match status" value="1"/>
</dbReference>
<dbReference type="EMBL" id="LT629690">
    <property type="protein sequence ID" value="SDG01196.1"/>
    <property type="molecule type" value="Genomic_DNA"/>
</dbReference>
<keyword evidence="3" id="KW-0238">DNA-binding</keyword>
<dbReference type="SUPFAM" id="SSF56349">
    <property type="entry name" value="DNA breaking-rejoining enzymes"/>
    <property type="match status" value="1"/>
</dbReference>
<evidence type="ECO:0000256" key="2">
    <source>
        <dbReference type="ARBA" id="ARBA00022908"/>
    </source>
</evidence>
<organism evidence="6 7">
    <name type="scientific">Terriglobus roseus</name>
    <dbReference type="NCBI Taxonomy" id="392734"/>
    <lineage>
        <taxon>Bacteria</taxon>
        <taxon>Pseudomonadati</taxon>
        <taxon>Acidobacteriota</taxon>
        <taxon>Terriglobia</taxon>
        <taxon>Terriglobales</taxon>
        <taxon>Acidobacteriaceae</taxon>
        <taxon>Terriglobus</taxon>
    </lineage>
</organism>